<comment type="caution">
    <text evidence="2">The sequence shown here is derived from an EMBL/GenBank/DDBJ whole genome shotgun (WGS) entry which is preliminary data.</text>
</comment>
<dbReference type="Gene3D" id="1.50.10.20">
    <property type="match status" value="1"/>
</dbReference>
<sequence length="180" mass="20936">LKWIYNQSHETQGWGKSIRDSARIPVTGLILYLLPQLSSDVNLKWLESEWKKEWQCEPCLNYKAAFTLMAFCKNNYHPEDNEIISKTIHWLADQQNDDGGWGPWKDHPVGSDPWCTGICLVSLLHYPDELPQKALRNGLEWIKEKQLPNGLWAYHYIEDGSAWALYALTMGYSLLSKRKK</sequence>
<protein>
    <recommendedName>
        <fullName evidence="1">Squalene cyclase C-terminal domain-containing protein</fullName>
    </recommendedName>
</protein>
<dbReference type="InterPro" id="IPR008930">
    <property type="entry name" value="Terpenoid_cyclase/PrenylTrfase"/>
</dbReference>
<proteinExistence type="predicted"/>
<dbReference type="InterPro" id="IPR032696">
    <property type="entry name" value="SQ_cyclase_C"/>
</dbReference>
<dbReference type="EMBL" id="BARW01032015">
    <property type="protein sequence ID" value="GAJ08649.1"/>
    <property type="molecule type" value="Genomic_DNA"/>
</dbReference>
<dbReference type="Pfam" id="PF13243">
    <property type="entry name" value="SQHop_cyclase_C"/>
    <property type="match status" value="1"/>
</dbReference>
<organism evidence="2">
    <name type="scientific">marine sediment metagenome</name>
    <dbReference type="NCBI Taxonomy" id="412755"/>
    <lineage>
        <taxon>unclassified sequences</taxon>
        <taxon>metagenomes</taxon>
        <taxon>ecological metagenomes</taxon>
    </lineage>
</organism>
<evidence type="ECO:0000313" key="2">
    <source>
        <dbReference type="EMBL" id="GAJ08649.1"/>
    </source>
</evidence>
<evidence type="ECO:0000259" key="1">
    <source>
        <dbReference type="Pfam" id="PF13243"/>
    </source>
</evidence>
<name>X1TTS5_9ZZZZ</name>
<feature type="domain" description="Squalene cyclase C-terminal" evidence="1">
    <location>
        <begin position="65"/>
        <end position="157"/>
    </location>
</feature>
<accession>X1TTS5</accession>
<dbReference type="AlphaFoldDB" id="X1TTS5"/>
<feature type="non-terminal residue" evidence="2">
    <location>
        <position position="1"/>
    </location>
</feature>
<reference evidence="2" key="1">
    <citation type="journal article" date="2014" name="Front. Microbiol.">
        <title>High frequency of phylogenetically diverse reductive dehalogenase-homologous genes in deep subseafloor sedimentary metagenomes.</title>
        <authorList>
            <person name="Kawai M."/>
            <person name="Futagami T."/>
            <person name="Toyoda A."/>
            <person name="Takaki Y."/>
            <person name="Nishi S."/>
            <person name="Hori S."/>
            <person name="Arai W."/>
            <person name="Tsubouchi T."/>
            <person name="Morono Y."/>
            <person name="Uchiyama I."/>
            <person name="Ito T."/>
            <person name="Fujiyama A."/>
            <person name="Inagaki F."/>
            <person name="Takami H."/>
        </authorList>
    </citation>
    <scope>NUCLEOTIDE SEQUENCE</scope>
    <source>
        <strain evidence="2">Expedition CK06-06</strain>
    </source>
</reference>
<dbReference type="CDD" id="cd00688">
    <property type="entry name" value="ISOPREN_C2_like"/>
    <property type="match status" value="1"/>
</dbReference>
<gene>
    <name evidence="2" type="ORF">S12H4_50773</name>
</gene>
<dbReference type="SUPFAM" id="SSF48239">
    <property type="entry name" value="Terpenoid cyclases/Protein prenyltransferases"/>
    <property type="match status" value="1"/>
</dbReference>